<organism evidence="2 3">
    <name type="scientific">Hyaloscypha hepaticicola</name>
    <dbReference type="NCBI Taxonomy" id="2082293"/>
    <lineage>
        <taxon>Eukaryota</taxon>
        <taxon>Fungi</taxon>
        <taxon>Dikarya</taxon>
        <taxon>Ascomycota</taxon>
        <taxon>Pezizomycotina</taxon>
        <taxon>Leotiomycetes</taxon>
        <taxon>Helotiales</taxon>
        <taxon>Hyaloscyphaceae</taxon>
        <taxon>Hyaloscypha</taxon>
    </lineage>
</organism>
<evidence type="ECO:0000256" key="1">
    <source>
        <dbReference type="SAM" id="MobiDB-lite"/>
    </source>
</evidence>
<reference evidence="2 3" key="1">
    <citation type="submission" date="2016-05" db="EMBL/GenBank/DDBJ databases">
        <title>A degradative enzymes factory behind the ericoid mycorrhizal symbiosis.</title>
        <authorList>
            <consortium name="DOE Joint Genome Institute"/>
            <person name="Martino E."/>
            <person name="Morin E."/>
            <person name="Grelet G."/>
            <person name="Kuo A."/>
            <person name="Kohler A."/>
            <person name="Daghino S."/>
            <person name="Barry K."/>
            <person name="Choi C."/>
            <person name="Cichocki N."/>
            <person name="Clum A."/>
            <person name="Copeland A."/>
            <person name="Hainaut M."/>
            <person name="Haridas S."/>
            <person name="Labutti K."/>
            <person name="Lindquist E."/>
            <person name="Lipzen A."/>
            <person name="Khouja H.-R."/>
            <person name="Murat C."/>
            <person name="Ohm R."/>
            <person name="Olson A."/>
            <person name="Spatafora J."/>
            <person name="Veneault-Fourrey C."/>
            <person name="Henrissat B."/>
            <person name="Grigoriev I."/>
            <person name="Martin F."/>
            <person name="Perotto S."/>
        </authorList>
    </citation>
    <scope>NUCLEOTIDE SEQUENCE [LARGE SCALE GENOMIC DNA]</scope>
    <source>
        <strain evidence="2 3">UAMH 7357</strain>
    </source>
</reference>
<protein>
    <submittedName>
        <fullName evidence="2">Uncharacterized protein</fullName>
    </submittedName>
</protein>
<dbReference type="Proteomes" id="UP000235672">
    <property type="component" value="Unassembled WGS sequence"/>
</dbReference>
<gene>
    <name evidence="2" type="ORF">NA56DRAFT_701197</name>
</gene>
<keyword evidence="3" id="KW-1185">Reference proteome</keyword>
<feature type="region of interest" description="Disordered" evidence="1">
    <location>
        <begin position="1"/>
        <end position="46"/>
    </location>
</feature>
<feature type="region of interest" description="Disordered" evidence="1">
    <location>
        <begin position="298"/>
        <end position="431"/>
    </location>
</feature>
<dbReference type="EMBL" id="KZ613474">
    <property type="protein sequence ID" value="PMD23796.1"/>
    <property type="molecule type" value="Genomic_DNA"/>
</dbReference>
<name>A0A2J6QC18_9HELO</name>
<dbReference type="AlphaFoldDB" id="A0A2J6QC18"/>
<evidence type="ECO:0000313" key="2">
    <source>
        <dbReference type="EMBL" id="PMD23796.1"/>
    </source>
</evidence>
<sequence>MAQGCQQPKPTFPSAKLSELGSTTGMQERQIKFPVPSTPGGTHDRDAGQRRRIAWNVIADTALWQTKGVRALIGEADFPDSSSRRGPSMVSAESPATPEHWGWIMDGSATCMGGVAAAETWPVLFASHLNQRLQKRRANRGNNAVSLGHWGCCGRSQISQERDVICPSAGLAGTMILVRAHDWLEGSIRGWERCGGNNKACGAGRTTDVTVQPYRVQYSTAIEPWEPWEPCSHRATGGGAWKRPATATVLLPLHRSSLGQNPRSSLDLVGRLTFDGSAQTSKQTAALHDFITALRTQEKPGCQAQPSRAKPSQAKPSQAKPKLKPSRLERHPRPSVFIAASGNSRGKKASSAEFVDRAKPRTGHASPKRTMPSLDPLLASPRIASHRTGQPPTTPDAGKEPLPKAPSLQASSNHALGNFPIRTSLRLDGAG</sequence>
<evidence type="ECO:0000313" key="3">
    <source>
        <dbReference type="Proteomes" id="UP000235672"/>
    </source>
</evidence>
<proteinExistence type="predicted"/>
<accession>A0A2J6QC18</accession>